<dbReference type="STRING" id="27835.A0A0N4Y9K1"/>
<dbReference type="Proteomes" id="UP000271162">
    <property type="component" value="Unassembled WGS sequence"/>
</dbReference>
<gene>
    <name evidence="1" type="ORF">NBR_LOCUS12992</name>
</gene>
<protein>
    <submittedName>
        <fullName evidence="3">TPR_REGION domain-containing protein</fullName>
    </submittedName>
</protein>
<dbReference type="InterPro" id="IPR011990">
    <property type="entry name" value="TPR-like_helical_dom_sf"/>
</dbReference>
<reference evidence="1 2" key="2">
    <citation type="submission" date="2018-11" db="EMBL/GenBank/DDBJ databases">
        <authorList>
            <consortium name="Pathogen Informatics"/>
        </authorList>
    </citation>
    <scope>NUCLEOTIDE SEQUENCE [LARGE SCALE GENOMIC DNA]</scope>
</reference>
<keyword evidence="2" id="KW-1185">Reference proteome</keyword>
<dbReference type="EMBL" id="UYSL01020911">
    <property type="protein sequence ID" value="VDL76581.1"/>
    <property type="molecule type" value="Genomic_DNA"/>
</dbReference>
<name>A0A0N4Y9K1_NIPBR</name>
<dbReference type="AlphaFoldDB" id="A0A0N4Y9K1"/>
<evidence type="ECO:0000313" key="2">
    <source>
        <dbReference type="Proteomes" id="UP000271162"/>
    </source>
</evidence>
<organism evidence="3">
    <name type="scientific">Nippostrongylus brasiliensis</name>
    <name type="common">Rat hookworm</name>
    <dbReference type="NCBI Taxonomy" id="27835"/>
    <lineage>
        <taxon>Eukaryota</taxon>
        <taxon>Metazoa</taxon>
        <taxon>Ecdysozoa</taxon>
        <taxon>Nematoda</taxon>
        <taxon>Chromadorea</taxon>
        <taxon>Rhabditida</taxon>
        <taxon>Rhabditina</taxon>
        <taxon>Rhabditomorpha</taxon>
        <taxon>Strongyloidea</taxon>
        <taxon>Heligmosomidae</taxon>
        <taxon>Nippostrongylus</taxon>
    </lineage>
</organism>
<evidence type="ECO:0000313" key="1">
    <source>
        <dbReference type="EMBL" id="VDL76581.1"/>
    </source>
</evidence>
<dbReference type="WBParaSite" id="NBR_0001299101-mRNA-1">
    <property type="protein sequence ID" value="NBR_0001299101-mRNA-1"/>
    <property type="gene ID" value="NBR_0001299101"/>
</dbReference>
<accession>A0A0N4Y9K1</accession>
<proteinExistence type="predicted"/>
<evidence type="ECO:0000313" key="3">
    <source>
        <dbReference type="WBParaSite" id="NBR_0001299101-mRNA-1"/>
    </source>
</evidence>
<sequence length="125" mass="13889">MLRIALSVGDEKAVNKLLEELNNASTPQFLLLKAFRAVFLGAFIHAQEYLQRIPRADFDADTAINCAALCLLYNGKANEAIKVYGQLIQKSSEPLYINLKAISELACSTVEKSELLNDFVKKRIA</sequence>
<dbReference type="Gene3D" id="1.25.40.10">
    <property type="entry name" value="Tetratricopeptide repeat domain"/>
    <property type="match status" value="1"/>
</dbReference>
<dbReference type="SUPFAM" id="SSF48452">
    <property type="entry name" value="TPR-like"/>
    <property type="match status" value="1"/>
</dbReference>
<reference evidence="3" key="1">
    <citation type="submission" date="2017-02" db="UniProtKB">
        <authorList>
            <consortium name="WormBaseParasite"/>
        </authorList>
    </citation>
    <scope>IDENTIFICATION</scope>
</reference>